<gene>
    <name evidence="1" type="ORF">NUU61_004969</name>
</gene>
<reference evidence="1" key="1">
    <citation type="submission" date="2022-11" db="EMBL/GenBank/DDBJ databases">
        <authorList>
            <person name="Petersen C."/>
        </authorList>
    </citation>
    <scope>NUCLEOTIDE SEQUENCE</scope>
    <source>
        <strain evidence="1">IBT 34128</strain>
    </source>
</reference>
<evidence type="ECO:0000313" key="1">
    <source>
        <dbReference type="EMBL" id="KAJ5095613.1"/>
    </source>
</evidence>
<evidence type="ECO:0000313" key="2">
    <source>
        <dbReference type="Proteomes" id="UP001141434"/>
    </source>
</evidence>
<proteinExistence type="predicted"/>
<dbReference type="RefSeq" id="XP_056511164.1">
    <property type="nucleotide sequence ID" value="XM_056655551.1"/>
</dbReference>
<reference evidence="1" key="2">
    <citation type="journal article" date="2023" name="IMA Fungus">
        <title>Comparative genomic study of the Penicillium genus elucidates a diverse pangenome and 15 lateral gene transfer events.</title>
        <authorList>
            <person name="Petersen C."/>
            <person name="Sorensen T."/>
            <person name="Nielsen M.R."/>
            <person name="Sondergaard T.E."/>
            <person name="Sorensen J.L."/>
            <person name="Fitzpatrick D.A."/>
            <person name="Frisvad J.C."/>
            <person name="Nielsen K.L."/>
        </authorList>
    </citation>
    <scope>NUCLEOTIDE SEQUENCE</scope>
    <source>
        <strain evidence="1">IBT 34128</strain>
    </source>
</reference>
<organism evidence="1 2">
    <name type="scientific">Penicillium alfredii</name>
    <dbReference type="NCBI Taxonomy" id="1506179"/>
    <lineage>
        <taxon>Eukaryota</taxon>
        <taxon>Fungi</taxon>
        <taxon>Dikarya</taxon>
        <taxon>Ascomycota</taxon>
        <taxon>Pezizomycotina</taxon>
        <taxon>Eurotiomycetes</taxon>
        <taxon>Eurotiomycetidae</taxon>
        <taxon>Eurotiales</taxon>
        <taxon>Aspergillaceae</taxon>
        <taxon>Penicillium</taxon>
    </lineage>
</organism>
<name>A0A9W9F8J6_9EURO</name>
<protein>
    <submittedName>
        <fullName evidence="1">Uncharacterized protein</fullName>
    </submittedName>
</protein>
<keyword evidence="2" id="KW-1185">Reference proteome</keyword>
<dbReference type="GeneID" id="81394719"/>
<comment type="caution">
    <text evidence="1">The sequence shown here is derived from an EMBL/GenBank/DDBJ whole genome shotgun (WGS) entry which is preliminary data.</text>
</comment>
<dbReference type="EMBL" id="JAPMSZ010000007">
    <property type="protein sequence ID" value="KAJ5095613.1"/>
    <property type="molecule type" value="Genomic_DNA"/>
</dbReference>
<dbReference type="Proteomes" id="UP001141434">
    <property type="component" value="Unassembled WGS sequence"/>
</dbReference>
<accession>A0A9W9F8J6</accession>
<sequence length="75" mass="8182">MWFSLVGFGGDVCFLDVDGTQGIIQPRETDACHVNLLRHSKLDSPSLTWGAVSAQQVHAKGTRAAQLCGRRVSRE</sequence>
<dbReference type="AlphaFoldDB" id="A0A9W9F8J6"/>